<feature type="domain" description="Methylated-DNA-[protein]-cysteine S-methyltransferase DNA binding" evidence="7">
    <location>
        <begin position="73"/>
        <end position="151"/>
    </location>
</feature>
<keyword evidence="4" id="KW-0227">DNA damage</keyword>
<evidence type="ECO:0000256" key="6">
    <source>
        <dbReference type="ARBA" id="ARBA00049348"/>
    </source>
</evidence>
<dbReference type="EMBL" id="DUIH01000021">
    <property type="protein sequence ID" value="HIH70160.1"/>
    <property type="molecule type" value="Genomic_DNA"/>
</dbReference>
<evidence type="ECO:0000313" key="9">
    <source>
        <dbReference type="Proteomes" id="UP000600363"/>
    </source>
</evidence>
<reference evidence="8" key="1">
    <citation type="journal article" date="2020" name="bioRxiv">
        <title>A rank-normalized archaeal taxonomy based on genome phylogeny resolves widespread incomplete and uneven classifications.</title>
        <authorList>
            <person name="Rinke C."/>
            <person name="Chuvochina M."/>
            <person name="Mussig A.J."/>
            <person name="Chaumeil P.-A."/>
            <person name="Waite D.W."/>
            <person name="Whitman W.B."/>
            <person name="Parks D.H."/>
            <person name="Hugenholtz P."/>
        </authorList>
    </citation>
    <scope>NUCLEOTIDE SEQUENCE</scope>
    <source>
        <strain evidence="8">UBA12518</strain>
    </source>
</reference>
<dbReference type="GO" id="GO:0003908">
    <property type="term" value="F:methylated-DNA-[protein]-cysteine S-methyltransferase activity"/>
    <property type="evidence" value="ECO:0007669"/>
    <property type="project" value="UniProtKB-EC"/>
</dbReference>
<dbReference type="RefSeq" id="WP_052353133.1">
    <property type="nucleotide sequence ID" value="NZ_DUIH01000021.1"/>
</dbReference>
<dbReference type="InterPro" id="IPR036388">
    <property type="entry name" value="WH-like_DNA-bd_sf"/>
</dbReference>
<dbReference type="Proteomes" id="UP000600363">
    <property type="component" value="Unassembled WGS sequence"/>
</dbReference>
<dbReference type="Gene3D" id="1.10.10.10">
    <property type="entry name" value="Winged helix-like DNA-binding domain superfamily/Winged helix DNA-binding domain"/>
    <property type="match status" value="1"/>
</dbReference>
<dbReference type="CDD" id="cd06445">
    <property type="entry name" value="ATase"/>
    <property type="match status" value="1"/>
</dbReference>
<evidence type="ECO:0000256" key="3">
    <source>
        <dbReference type="ARBA" id="ARBA00022679"/>
    </source>
</evidence>
<keyword evidence="3" id="KW-0808">Transferase</keyword>
<dbReference type="GO" id="GO:0032259">
    <property type="term" value="P:methylation"/>
    <property type="evidence" value="ECO:0007669"/>
    <property type="project" value="UniProtKB-KW"/>
</dbReference>
<protein>
    <submittedName>
        <fullName evidence="8">MGMT family protein</fullName>
    </submittedName>
</protein>
<comment type="catalytic activity">
    <reaction evidence="6">
        <text>a 6-O-methyl-2'-deoxyguanosine in DNA + L-cysteinyl-[protein] = S-methyl-L-cysteinyl-[protein] + a 2'-deoxyguanosine in DNA</text>
        <dbReference type="Rhea" id="RHEA:24000"/>
        <dbReference type="Rhea" id="RHEA-COMP:10131"/>
        <dbReference type="Rhea" id="RHEA-COMP:10132"/>
        <dbReference type="Rhea" id="RHEA-COMP:11367"/>
        <dbReference type="Rhea" id="RHEA-COMP:11368"/>
        <dbReference type="ChEBI" id="CHEBI:29950"/>
        <dbReference type="ChEBI" id="CHEBI:82612"/>
        <dbReference type="ChEBI" id="CHEBI:85445"/>
        <dbReference type="ChEBI" id="CHEBI:85448"/>
        <dbReference type="EC" id="2.1.1.63"/>
    </reaction>
</comment>
<organism evidence="8 9">
    <name type="scientific">Methermicoccus shengliensis</name>
    <dbReference type="NCBI Taxonomy" id="660064"/>
    <lineage>
        <taxon>Archaea</taxon>
        <taxon>Methanobacteriati</taxon>
        <taxon>Methanobacteriota</taxon>
        <taxon>Stenosarchaea group</taxon>
        <taxon>Methanomicrobia</taxon>
        <taxon>Methanosarcinales</taxon>
        <taxon>Methermicoccaceae</taxon>
        <taxon>Methermicoccus</taxon>
    </lineage>
</organism>
<evidence type="ECO:0000256" key="1">
    <source>
        <dbReference type="ARBA" id="ARBA00001286"/>
    </source>
</evidence>
<evidence type="ECO:0000259" key="7">
    <source>
        <dbReference type="Pfam" id="PF01035"/>
    </source>
</evidence>
<sequence length="153" mass="16855">MGECARLRMPFLWGCLEVVAVDGSVVSSRFSHEPMQEVCHPSLVSLRDMLERYLDGRRVELDDVPVDLSACTAFQRKVYTELRCIGWGRTITYGQLARRVGCRCARAVGRALASNAHLLFVPCHRVVASGGLGGFSAGTNLKRALLELEGVFL</sequence>
<dbReference type="AlphaFoldDB" id="A0A832W0H2"/>
<dbReference type="SUPFAM" id="SSF46767">
    <property type="entry name" value="Methylated DNA-protein cysteine methyltransferase, C-terminal domain"/>
    <property type="match status" value="1"/>
</dbReference>
<evidence type="ECO:0000256" key="2">
    <source>
        <dbReference type="ARBA" id="ARBA00022603"/>
    </source>
</evidence>
<evidence type="ECO:0000256" key="5">
    <source>
        <dbReference type="ARBA" id="ARBA00023204"/>
    </source>
</evidence>
<comment type="caution">
    <text evidence="8">The sequence shown here is derived from an EMBL/GenBank/DDBJ whole genome shotgun (WGS) entry which is preliminary data.</text>
</comment>
<evidence type="ECO:0000256" key="4">
    <source>
        <dbReference type="ARBA" id="ARBA00022763"/>
    </source>
</evidence>
<name>A0A832W0H2_9EURY</name>
<dbReference type="NCBIfam" id="TIGR00589">
    <property type="entry name" value="ogt"/>
    <property type="match status" value="1"/>
</dbReference>
<dbReference type="InterPro" id="IPR014048">
    <property type="entry name" value="MethylDNA_cys_MeTrfase_DNA-bd"/>
</dbReference>
<keyword evidence="5" id="KW-0234">DNA repair</keyword>
<dbReference type="PANTHER" id="PTHR10815:SF13">
    <property type="entry name" value="METHYLATED-DNA--PROTEIN-CYSTEINE METHYLTRANSFERASE"/>
    <property type="match status" value="1"/>
</dbReference>
<keyword evidence="2" id="KW-0489">Methyltransferase</keyword>
<dbReference type="PROSITE" id="PS00374">
    <property type="entry name" value="MGMT"/>
    <property type="match status" value="1"/>
</dbReference>
<evidence type="ECO:0000313" key="8">
    <source>
        <dbReference type="EMBL" id="HIH70160.1"/>
    </source>
</evidence>
<proteinExistence type="predicted"/>
<dbReference type="InterPro" id="IPR001497">
    <property type="entry name" value="MethylDNA_cys_MeTrfase_AS"/>
</dbReference>
<dbReference type="Pfam" id="PF01035">
    <property type="entry name" value="DNA_binding_1"/>
    <property type="match status" value="1"/>
</dbReference>
<dbReference type="GO" id="GO:0006281">
    <property type="term" value="P:DNA repair"/>
    <property type="evidence" value="ECO:0007669"/>
    <property type="project" value="UniProtKB-KW"/>
</dbReference>
<dbReference type="PANTHER" id="PTHR10815">
    <property type="entry name" value="METHYLATED-DNA--PROTEIN-CYSTEINE METHYLTRANSFERASE"/>
    <property type="match status" value="1"/>
</dbReference>
<comment type="catalytic activity">
    <reaction evidence="1">
        <text>a 4-O-methyl-thymidine in DNA + L-cysteinyl-[protein] = a thymidine in DNA + S-methyl-L-cysteinyl-[protein]</text>
        <dbReference type="Rhea" id="RHEA:53428"/>
        <dbReference type="Rhea" id="RHEA-COMP:10131"/>
        <dbReference type="Rhea" id="RHEA-COMP:10132"/>
        <dbReference type="Rhea" id="RHEA-COMP:13555"/>
        <dbReference type="Rhea" id="RHEA-COMP:13556"/>
        <dbReference type="ChEBI" id="CHEBI:29950"/>
        <dbReference type="ChEBI" id="CHEBI:82612"/>
        <dbReference type="ChEBI" id="CHEBI:137386"/>
        <dbReference type="ChEBI" id="CHEBI:137387"/>
        <dbReference type="EC" id="2.1.1.63"/>
    </reaction>
</comment>
<gene>
    <name evidence="8" type="ORF">HA299_06085</name>
</gene>
<dbReference type="InterPro" id="IPR036217">
    <property type="entry name" value="MethylDNA_cys_MeTrfase_DNAb"/>
</dbReference>
<accession>A0A832W0H2</accession>